<dbReference type="RefSeq" id="WP_285574984.1">
    <property type="nucleotide sequence ID" value="NZ_BSTK01000006.1"/>
</dbReference>
<feature type="compositionally biased region" description="Basic and acidic residues" evidence="1">
    <location>
        <begin position="51"/>
        <end position="60"/>
    </location>
</feature>
<evidence type="ECO:0000256" key="1">
    <source>
        <dbReference type="SAM" id="MobiDB-lite"/>
    </source>
</evidence>
<keyword evidence="4" id="KW-1185">Reference proteome</keyword>
<accession>A0A9W6S6L5</accession>
<proteinExistence type="predicted"/>
<dbReference type="Pfam" id="PF12277">
    <property type="entry name" value="DUF3618"/>
    <property type="match status" value="1"/>
</dbReference>
<keyword evidence="2" id="KW-0812">Transmembrane</keyword>
<evidence type="ECO:0000313" key="3">
    <source>
        <dbReference type="EMBL" id="GLY86642.1"/>
    </source>
</evidence>
<dbReference type="Proteomes" id="UP001165074">
    <property type="component" value="Unassembled WGS sequence"/>
</dbReference>
<feature type="transmembrane region" description="Helical" evidence="2">
    <location>
        <begin position="87"/>
        <end position="104"/>
    </location>
</feature>
<dbReference type="InterPro" id="IPR022062">
    <property type="entry name" value="DUF3618"/>
</dbReference>
<sequence>MSHETTRTGGAGEREQLVAGIEQNRQELAKTVQALAAKVDVPKRVRGSAARMRERAREKVTASLGRAEGNIPEPARQAADAAGRRPALVYGAAGLCAAAALLALSRRKRS</sequence>
<gene>
    <name evidence="3" type="ORF">Airi02_045710</name>
</gene>
<evidence type="ECO:0008006" key="5">
    <source>
        <dbReference type="Google" id="ProtNLM"/>
    </source>
</evidence>
<keyword evidence="2" id="KW-0472">Membrane</keyword>
<name>A0A9W6S6L5_9ACTN</name>
<protein>
    <recommendedName>
        <fullName evidence="5">DUF3618 domain-containing protein</fullName>
    </recommendedName>
</protein>
<feature type="region of interest" description="Disordered" evidence="1">
    <location>
        <begin position="46"/>
        <end position="71"/>
    </location>
</feature>
<organism evidence="3 4">
    <name type="scientific">Actinoallomurus iriomotensis</name>
    <dbReference type="NCBI Taxonomy" id="478107"/>
    <lineage>
        <taxon>Bacteria</taxon>
        <taxon>Bacillati</taxon>
        <taxon>Actinomycetota</taxon>
        <taxon>Actinomycetes</taxon>
        <taxon>Streptosporangiales</taxon>
        <taxon>Thermomonosporaceae</taxon>
        <taxon>Actinoallomurus</taxon>
    </lineage>
</organism>
<keyword evidence="2" id="KW-1133">Transmembrane helix</keyword>
<evidence type="ECO:0000256" key="2">
    <source>
        <dbReference type="SAM" id="Phobius"/>
    </source>
</evidence>
<evidence type="ECO:0000313" key="4">
    <source>
        <dbReference type="Proteomes" id="UP001165074"/>
    </source>
</evidence>
<reference evidence="3" key="1">
    <citation type="submission" date="2023-03" db="EMBL/GenBank/DDBJ databases">
        <title>Actinoallomurus iriomotensis NBRC 103684.</title>
        <authorList>
            <person name="Ichikawa N."/>
            <person name="Sato H."/>
            <person name="Tonouchi N."/>
        </authorList>
    </citation>
    <scope>NUCLEOTIDE SEQUENCE</scope>
    <source>
        <strain evidence="3">NBRC 103684</strain>
    </source>
</reference>
<dbReference type="EMBL" id="BSTK01000006">
    <property type="protein sequence ID" value="GLY86642.1"/>
    <property type="molecule type" value="Genomic_DNA"/>
</dbReference>
<comment type="caution">
    <text evidence="3">The sequence shown here is derived from an EMBL/GenBank/DDBJ whole genome shotgun (WGS) entry which is preliminary data.</text>
</comment>
<dbReference type="AlphaFoldDB" id="A0A9W6S6L5"/>